<comment type="caution">
    <text evidence="2">The sequence shown here is derived from an EMBL/GenBank/DDBJ whole genome shotgun (WGS) entry which is preliminary data.</text>
</comment>
<feature type="signal peptide" evidence="1">
    <location>
        <begin position="1"/>
        <end position="21"/>
    </location>
</feature>
<accession>A0A941I8S5</accession>
<dbReference type="AlphaFoldDB" id="A0A941I8S5"/>
<reference evidence="2" key="1">
    <citation type="submission" date="2021-04" db="EMBL/GenBank/DDBJ databases">
        <title>novel species isolated from subtropical streams in China.</title>
        <authorList>
            <person name="Lu H."/>
        </authorList>
    </citation>
    <scope>NUCLEOTIDE SEQUENCE</scope>
    <source>
        <strain evidence="2">LFS511W</strain>
    </source>
</reference>
<protein>
    <submittedName>
        <fullName evidence="2">Uncharacterized protein</fullName>
    </submittedName>
</protein>
<dbReference type="RefSeq" id="WP_212688374.1">
    <property type="nucleotide sequence ID" value="NZ_JAGSPN010000009.1"/>
</dbReference>
<sequence>MRGIAGFVIACALMQAIPAVASEMKAVPAVEQQRSFAQPQIFRGQLGAKLIEMHLQPKKDEPESLEGYYLIGPDWKKKVLLAGEWSGAQISLEESENGTDVSGTLEAEWLADGLSGNWMPADETLKVTFRLQAVKKALPQKRKN</sequence>
<keyword evidence="3" id="KW-1185">Reference proteome</keyword>
<feature type="chain" id="PRO_5038130744" evidence="1">
    <location>
        <begin position="22"/>
        <end position="144"/>
    </location>
</feature>
<organism evidence="2 3">
    <name type="scientific">Undibacterium luofuense</name>
    <dbReference type="NCBI Taxonomy" id="2828733"/>
    <lineage>
        <taxon>Bacteria</taxon>
        <taxon>Pseudomonadati</taxon>
        <taxon>Pseudomonadota</taxon>
        <taxon>Betaproteobacteria</taxon>
        <taxon>Burkholderiales</taxon>
        <taxon>Oxalobacteraceae</taxon>
        <taxon>Undibacterium</taxon>
    </lineage>
</organism>
<proteinExistence type="predicted"/>
<evidence type="ECO:0000313" key="3">
    <source>
        <dbReference type="Proteomes" id="UP000680067"/>
    </source>
</evidence>
<dbReference type="Proteomes" id="UP000680067">
    <property type="component" value="Unassembled WGS sequence"/>
</dbReference>
<gene>
    <name evidence="2" type="ORF">KDM89_13175</name>
</gene>
<keyword evidence="1" id="KW-0732">Signal</keyword>
<dbReference type="EMBL" id="JAGSPN010000009">
    <property type="protein sequence ID" value="MBR7783098.1"/>
    <property type="molecule type" value="Genomic_DNA"/>
</dbReference>
<name>A0A941I8S5_9BURK</name>
<evidence type="ECO:0000256" key="1">
    <source>
        <dbReference type="SAM" id="SignalP"/>
    </source>
</evidence>
<evidence type="ECO:0000313" key="2">
    <source>
        <dbReference type="EMBL" id="MBR7783098.1"/>
    </source>
</evidence>